<evidence type="ECO:0000256" key="1">
    <source>
        <dbReference type="SAM" id="MobiDB-lite"/>
    </source>
</evidence>
<sequence length="993" mass="112166">MDPNRDLSPTVFFRSDDDFTSDDEVAADTLVTSPFNFNDVPVIQEVDSDDAVPQEAIFDGLFLQQEGAPADGPTWEQTPVTTINLSSLGRMYRLKDRSSAIKLLHRRVNVVLDSDLKLCSNDPKLLWKASNHFLDFILVVSGKISLHAFLPRTIADHNFTLTLNLRLQCREFHLKFGKLGFDPTGSMMAISEGQSTELWLGFCPVSNIEDIDLANQSPLLNEKHGDTCLTAVHYCMGIMFIAYLLNQIPSMPVHMMYPYGPRKDFKEWKIEDATNILYVGYTSTSFAFAIMILGYLNDESDNSQKTITLRLQDALHLNRLMIDQYDKFVANAPADWLKDGWLQQHNQPIVSNDNHAHHVEAQNWNLERDYANVRYLSMAVATHISCEVVQGWVEVPVNEILSVHDVIYNSLDLDVRQPMDLPSLPLHEPGTQREIEEGRHIPRFIGRTCINSPKCGILINLETIPQLFSSYVAHDEHLNLDADILDVKDGEGPSINVYPQAFLRKYGHLQSSSILPHFKTFVKKVQALITRQQRRPRVDDNDDADDEADDEDDENEETNLIDTKQLAPAIIASGCQFYNEISHRVRPNAGLHEVQQGRVTSALSGAYAQRSGKHVHTAIICHCGLNLPHEHYNNAIKMEKVPRDLSIYLDIIIPLARAWSRPHVSNNLHPHLSIFVPEAFPNIYQWMTFGVTSLIERIWEHQQPLLKVDKTPSPQMIEICAMLKRALAFAHTGNTRVLSSSLMRPFWLVRSLLQQGWPTMSSMIRLVSTTSRPVAVSPGDWPIVARSNLPAIASKHSQVVTYGVDHFEVFLFNSFASPKRSHKLSVHNPPANVFMQYDQDLRHAIIIAVVAFQSFIADVKTLVSVSVTKLCSKLDDQDTHSTSLAAKGRRYNLKKWLACDHPLSYLDHAFEFLLKSVVADSDDQSLGLPNPTKEKLAIHDFAKLIIDIPRPTNPVTIAAPLISTGNSPMVFKVALIYMSNCRHISPERFHHCH</sequence>
<evidence type="ECO:0000313" key="4">
    <source>
        <dbReference type="Proteomes" id="UP000714275"/>
    </source>
</evidence>
<organism evidence="3 4">
    <name type="scientific">Suillus placidus</name>
    <dbReference type="NCBI Taxonomy" id="48579"/>
    <lineage>
        <taxon>Eukaryota</taxon>
        <taxon>Fungi</taxon>
        <taxon>Dikarya</taxon>
        <taxon>Basidiomycota</taxon>
        <taxon>Agaricomycotina</taxon>
        <taxon>Agaricomycetes</taxon>
        <taxon>Agaricomycetidae</taxon>
        <taxon>Boletales</taxon>
        <taxon>Suillineae</taxon>
        <taxon>Suillaceae</taxon>
        <taxon>Suillus</taxon>
    </lineage>
</organism>
<feature type="region of interest" description="Disordered" evidence="1">
    <location>
        <begin position="532"/>
        <end position="561"/>
    </location>
</feature>
<dbReference type="Pfam" id="PF26608">
    <property type="entry name" value="DUF8190"/>
    <property type="match status" value="1"/>
</dbReference>
<accession>A0A9P7CYU5</accession>
<evidence type="ECO:0000313" key="3">
    <source>
        <dbReference type="EMBL" id="KAG1772198.1"/>
    </source>
</evidence>
<dbReference type="EMBL" id="JABBWD010000054">
    <property type="protein sequence ID" value="KAG1772198.1"/>
    <property type="molecule type" value="Genomic_DNA"/>
</dbReference>
<name>A0A9P7CYU5_9AGAM</name>
<reference evidence="3" key="1">
    <citation type="journal article" date="2020" name="New Phytol.">
        <title>Comparative genomics reveals dynamic genome evolution in host specialist ectomycorrhizal fungi.</title>
        <authorList>
            <person name="Lofgren L.A."/>
            <person name="Nguyen N.H."/>
            <person name="Vilgalys R."/>
            <person name="Ruytinx J."/>
            <person name="Liao H.L."/>
            <person name="Branco S."/>
            <person name="Kuo A."/>
            <person name="LaButti K."/>
            <person name="Lipzen A."/>
            <person name="Andreopoulos W."/>
            <person name="Pangilinan J."/>
            <person name="Riley R."/>
            <person name="Hundley H."/>
            <person name="Na H."/>
            <person name="Barry K."/>
            <person name="Grigoriev I.V."/>
            <person name="Stajich J.E."/>
            <person name="Kennedy P.G."/>
        </authorList>
    </citation>
    <scope>NUCLEOTIDE SEQUENCE</scope>
    <source>
        <strain evidence="3">DOB743</strain>
    </source>
</reference>
<keyword evidence="4" id="KW-1185">Reference proteome</keyword>
<dbReference type="InterPro" id="IPR058503">
    <property type="entry name" value="DUF8190"/>
</dbReference>
<dbReference type="Proteomes" id="UP000714275">
    <property type="component" value="Unassembled WGS sequence"/>
</dbReference>
<evidence type="ECO:0000259" key="2">
    <source>
        <dbReference type="Pfam" id="PF26608"/>
    </source>
</evidence>
<feature type="compositionally biased region" description="Acidic residues" evidence="1">
    <location>
        <begin position="540"/>
        <end position="559"/>
    </location>
</feature>
<dbReference type="OrthoDB" id="2736611at2759"/>
<feature type="domain" description="DUF8190" evidence="2">
    <location>
        <begin position="159"/>
        <end position="274"/>
    </location>
</feature>
<proteinExistence type="predicted"/>
<protein>
    <recommendedName>
        <fullName evidence="2">DUF8190 domain-containing protein</fullName>
    </recommendedName>
</protein>
<dbReference type="AlphaFoldDB" id="A0A9P7CYU5"/>
<comment type="caution">
    <text evidence="3">The sequence shown here is derived from an EMBL/GenBank/DDBJ whole genome shotgun (WGS) entry which is preliminary data.</text>
</comment>
<gene>
    <name evidence="3" type="ORF">EV702DRAFT_1048672</name>
</gene>